<evidence type="ECO:0000313" key="2">
    <source>
        <dbReference type="EMBL" id="RNL59167.1"/>
    </source>
</evidence>
<reference evidence="2 3" key="1">
    <citation type="submission" date="2018-10" db="EMBL/GenBank/DDBJ databases">
        <title>Genome sequencing of Arthrobacter oryzae TNB02.</title>
        <authorList>
            <person name="Cho Y.-J."/>
            <person name="Cho A."/>
            <person name="Kim O.-S."/>
        </authorList>
    </citation>
    <scope>NUCLEOTIDE SEQUENCE [LARGE SCALE GENOMIC DNA]</scope>
    <source>
        <strain evidence="2 3">TNB02</strain>
    </source>
</reference>
<sequence length="262" mass="27883">MDTVPDTVRWLVLAGADEAMSLLHQAARMNGFRFLPRAAGEVLIEIPRSLFKRRPISRITGHATPTQSGTEIVWACGDEKHRAGEFLLCLEESLPDGTLDYHGLVEAAAASGVLFEGKKAYRNIVNSLRADESVLAVASGEIGEAAGIVALTDRRLLVVNVGVLGPPPLLEAPLDSIGTLTLGKKSSGETVTVGLGPDGVVISRMGYSGDGHVIVAKFRELMNDRARTPAISFVPHDAEGRFDRAEQPNPANGKSTNIQGPE</sequence>
<comment type="caution">
    <text evidence="2">The sequence shown here is derived from an EMBL/GenBank/DDBJ whole genome shotgun (WGS) entry which is preliminary data.</text>
</comment>
<protein>
    <submittedName>
        <fullName evidence="2">Uncharacterized protein</fullName>
    </submittedName>
</protein>
<dbReference type="EMBL" id="RBED01000045">
    <property type="protein sequence ID" value="RNL59167.1"/>
    <property type="molecule type" value="Genomic_DNA"/>
</dbReference>
<dbReference type="RefSeq" id="WP_123253937.1">
    <property type="nucleotide sequence ID" value="NZ_RBED01000045.1"/>
</dbReference>
<feature type="region of interest" description="Disordered" evidence="1">
    <location>
        <begin position="234"/>
        <end position="262"/>
    </location>
</feature>
<name>A0A3N0C7K4_9MICC</name>
<proteinExistence type="predicted"/>
<evidence type="ECO:0000256" key="1">
    <source>
        <dbReference type="SAM" id="MobiDB-lite"/>
    </source>
</evidence>
<accession>A0A3N0C7K4</accession>
<feature type="compositionally biased region" description="Polar residues" evidence="1">
    <location>
        <begin position="249"/>
        <end position="262"/>
    </location>
</feature>
<gene>
    <name evidence="2" type="ORF">D7003_02595</name>
</gene>
<feature type="compositionally biased region" description="Basic and acidic residues" evidence="1">
    <location>
        <begin position="236"/>
        <end position="246"/>
    </location>
</feature>
<dbReference type="OrthoDB" id="4933153at2"/>
<organism evidence="2 3">
    <name type="scientific">Arthrobacter oryzae</name>
    <dbReference type="NCBI Taxonomy" id="409290"/>
    <lineage>
        <taxon>Bacteria</taxon>
        <taxon>Bacillati</taxon>
        <taxon>Actinomycetota</taxon>
        <taxon>Actinomycetes</taxon>
        <taxon>Micrococcales</taxon>
        <taxon>Micrococcaceae</taxon>
        <taxon>Arthrobacter</taxon>
    </lineage>
</organism>
<dbReference type="AlphaFoldDB" id="A0A3N0C7K4"/>
<dbReference type="Proteomes" id="UP000273807">
    <property type="component" value="Unassembled WGS sequence"/>
</dbReference>
<keyword evidence="3" id="KW-1185">Reference proteome</keyword>
<evidence type="ECO:0000313" key="3">
    <source>
        <dbReference type="Proteomes" id="UP000273807"/>
    </source>
</evidence>